<gene>
    <name evidence="2" type="ORF">KI387_029069</name>
</gene>
<dbReference type="EMBL" id="JAHRHJ020000010">
    <property type="protein sequence ID" value="KAH9297387.1"/>
    <property type="molecule type" value="Genomic_DNA"/>
</dbReference>
<feature type="region of interest" description="Disordered" evidence="1">
    <location>
        <begin position="1"/>
        <end position="33"/>
    </location>
</feature>
<feature type="region of interest" description="Disordered" evidence="1">
    <location>
        <begin position="134"/>
        <end position="175"/>
    </location>
</feature>
<protein>
    <submittedName>
        <fullName evidence="2">Uncharacterized protein</fullName>
    </submittedName>
</protein>
<reference evidence="2 3" key="1">
    <citation type="journal article" date="2021" name="Nat. Plants">
        <title>The Taxus genome provides insights into paclitaxel biosynthesis.</title>
        <authorList>
            <person name="Xiong X."/>
            <person name="Gou J."/>
            <person name="Liao Q."/>
            <person name="Li Y."/>
            <person name="Zhou Q."/>
            <person name="Bi G."/>
            <person name="Li C."/>
            <person name="Du R."/>
            <person name="Wang X."/>
            <person name="Sun T."/>
            <person name="Guo L."/>
            <person name="Liang H."/>
            <person name="Lu P."/>
            <person name="Wu Y."/>
            <person name="Zhang Z."/>
            <person name="Ro D.K."/>
            <person name="Shang Y."/>
            <person name="Huang S."/>
            <person name="Yan J."/>
        </authorList>
    </citation>
    <scope>NUCLEOTIDE SEQUENCE [LARGE SCALE GENOMIC DNA]</scope>
    <source>
        <strain evidence="2">Ta-2019</strain>
    </source>
</reference>
<dbReference type="AlphaFoldDB" id="A0AA38FD62"/>
<feature type="compositionally biased region" description="Low complexity" evidence="1">
    <location>
        <begin position="136"/>
        <end position="145"/>
    </location>
</feature>
<proteinExistence type="predicted"/>
<evidence type="ECO:0000313" key="3">
    <source>
        <dbReference type="Proteomes" id="UP000824469"/>
    </source>
</evidence>
<dbReference type="Proteomes" id="UP000824469">
    <property type="component" value="Unassembled WGS sequence"/>
</dbReference>
<sequence>MSPNGCCATMPSSRETTERNSPNISPLVGRAPSPPRCIHIARTKLSPRRNNTNMNLLLPIMPTYLPPHGRSTAAWKTLLHCRTTLLAIATRLQDLDLHDPSPSSFLLMSSPPSHPPRLLEENDHQWVVKEEPSVNAKATAKAETEPPAEVEEAERHEVGVEGSKYEENSNTFPNHRENIVLEIKTSMGALKKNKKNQHSQAKCPNEAWMGAAVRKIRRMCRGTVMNGALAKSVSLCQH</sequence>
<feature type="compositionally biased region" description="Basic and acidic residues" evidence="1">
    <location>
        <begin position="153"/>
        <end position="167"/>
    </location>
</feature>
<accession>A0AA38FD62</accession>
<evidence type="ECO:0000313" key="2">
    <source>
        <dbReference type="EMBL" id="KAH9297387.1"/>
    </source>
</evidence>
<comment type="caution">
    <text evidence="2">The sequence shown here is derived from an EMBL/GenBank/DDBJ whole genome shotgun (WGS) entry which is preliminary data.</text>
</comment>
<organism evidence="2 3">
    <name type="scientific">Taxus chinensis</name>
    <name type="common">Chinese yew</name>
    <name type="synonym">Taxus wallichiana var. chinensis</name>
    <dbReference type="NCBI Taxonomy" id="29808"/>
    <lineage>
        <taxon>Eukaryota</taxon>
        <taxon>Viridiplantae</taxon>
        <taxon>Streptophyta</taxon>
        <taxon>Embryophyta</taxon>
        <taxon>Tracheophyta</taxon>
        <taxon>Spermatophyta</taxon>
        <taxon>Pinopsida</taxon>
        <taxon>Pinidae</taxon>
        <taxon>Conifers II</taxon>
        <taxon>Cupressales</taxon>
        <taxon>Taxaceae</taxon>
        <taxon>Taxus</taxon>
    </lineage>
</organism>
<name>A0AA38FD62_TAXCH</name>
<feature type="non-terminal residue" evidence="2">
    <location>
        <position position="238"/>
    </location>
</feature>
<evidence type="ECO:0000256" key="1">
    <source>
        <dbReference type="SAM" id="MobiDB-lite"/>
    </source>
</evidence>
<keyword evidence="3" id="KW-1185">Reference proteome</keyword>
<feature type="compositionally biased region" description="Polar residues" evidence="1">
    <location>
        <begin position="10"/>
        <end position="24"/>
    </location>
</feature>